<evidence type="ECO:0000313" key="3">
    <source>
        <dbReference type="Proteomes" id="UP000799757"/>
    </source>
</evidence>
<dbReference type="EMBL" id="MU002150">
    <property type="protein sequence ID" value="KAF2789263.1"/>
    <property type="molecule type" value="Genomic_DNA"/>
</dbReference>
<reference evidence="2" key="1">
    <citation type="journal article" date="2020" name="Stud. Mycol.">
        <title>101 Dothideomycetes genomes: a test case for predicting lifestyles and emergence of pathogens.</title>
        <authorList>
            <person name="Haridas S."/>
            <person name="Albert R."/>
            <person name="Binder M."/>
            <person name="Bloem J."/>
            <person name="Labutti K."/>
            <person name="Salamov A."/>
            <person name="Andreopoulos B."/>
            <person name="Baker S."/>
            <person name="Barry K."/>
            <person name="Bills G."/>
            <person name="Bluhm B."/>
            <person name="Cannon C."/>
            <person name="Castanera R."/>
            <person name="Culley D."/>
            <person name="Daum C."/>
            <person name="Ezra D."/>
            <person name="Gonzalez J."/>
            <person name="Henrissat B."/>
            <person name="Kuo A."/>
            <person name="Liang C."/>
            <person name="Lipzen A."/>
            <person name="Lutzoni F."/>
            <person name="Magnuson J."/>
            <person name="Mondo S."/>
            <person name="Nolan M."/>
            <person name="Ohm R."/>
            <person name="Pangilinan J."/>
            <person name="Park H.-J."/>
            <person name="Ramirez L."/>
            <person name="Alfaro M."/>
            <person name="Sun H."/>
            <person name="Tritt A."/>
            <person name="Yoshinaga Y."/>
            <person name="Zwiers L.-H."/>
            <person name="Turgeon B."/>
            <person name="Goodwin S."/>
            <person name="Spatafora J."/>
            <person name="Crous P."/>
            <person name="Grigoriev I."/>
        </authorList>
    </citation>
    <scope>NUCLEOTIDE SEQUENCE</scope>
    <source>
        <strain evidence="2">CBS 109.77</strain>
    </source>
</reference>
<evidence type="ECO:0000256" key="1">
    <source>
        <dbReference type="SAM" id="MobiDB-lite"/>
    </source>
</evidence>
<evidence type="ECO:0000313" key="2">
    <source>
        <dbReference type="EMBL" id="KAF2789263.1"/>
    </source>
</evidence>
<dbReference type="AlphaFoldDB" id="A0A6A6WZE9"/>
<dbReference type="Proteomes" id="UP000799757">
    <property type="component" value="Unassembled WGS sequence"/>
</dbReference>
<feature type="region of interest" description="Disordered" evidence="1">
    <location>
        <begin position="19"/>
        <end position="58"/>
    </location>
</feature>
<accession>A0A6A6WZE9</accession>
<feature type="compositionally biased region" description="Basic and acidic residues" evidence="1">
    <location>
        <begin position="202"/>
        <end position="211"/>
    </location>
</feature>
<feature type="region of interest" description="Disordered" evidence="1">
    <location>
        <begin position="80"/>
        <end position="211"/>
    </location>
</feature>
<feature type="compositionally biased region" description="Basic and acidic residues" evidence="1">
    <location>
        <begin position="155"/>
        <end position="195"/>
    </location>
</feature>
<protein>
    <submittedName>
        <fullName evidence="2">Uncharacterized protein</fullName>
    </submittedName>
</protein>
<sequence>MCLVKVKQEEDVVVPYRVVRNRSPSPSRHRRSTHRISREVIRESRPASSGYLPRPPSATYVAVPAPRPLAIPAPQPVPVFVQPPPPPPPASHISSHHGGAHYVEVSPRSSVTSHSPSRSDYVVHEREYRRERNYSPEPSPRYESFRYVESGAEPEPERYERYSRRERSRSRVRERSMSRDHGYDHNPRGSYRETNTRIVVNDGRRRSEYQR</sequence>
<feature type="compositionally biased region" description="Pro residues" evidence="1">
    <location>
        <begin position="80"/>
        <end position="90"/>
    </location>
</feature>
<proteinExistence type="predicted"/>
<keyword evidence="3" id="KW-1185">Reference proteome</keyword>
<organism evidence="2 3">
    <name type="scientific">Melanomma pulvis-pyrius CBS 109.77</name>
    <dbReference type="NCBI Taxonomy" id="1314802"/>
    <lineage>
        <taxon>Eukaryota</taxon>
        <taxon>Fungi</taxon>
        <taxon>Dikarya</taxon>
        <taxon>Ascomycota</taxon>
        <taxon>Pezizomycotina</taxon>
        <taxon>Dothideomycetes</taxon>
        <taxon>Pleosporomycetidae</taxon>
        <taxon>Pleosporales</taxon>
        <taxon>Melanommataceae</taxon>
        <taxon>Melanomma</taxon>
    </lineage>
</organism>
<dbReference type="OrthoDB" id="3800879at2759"/>
<name>A0A6A6WZE9_9PLEO</name>
<feature type="compositionally biased region" description="Low complexity" evidence="1">
    <location>
        <begin position="105"/>
        <end position="119"/>
    </location>
</feature>
<gene>
    <name evidence="2" type="ORF">K505DRAFT_328350</name>
</gene>
<feature type="compositionally biased region" description="Basic and acidic residues" evidence="1">
    <location>
        <begin position="36"/>
        <end position="45"/>
    </location>
</feature>
<feature type="compositionally biased region" description="Basic and acidic residues" evidence="1">
    <location>
        <begin position="121"/>
        <end position="134"/>
    </location>
</feature>